<name>A0ABR7CEJ5_9BACE</name>
<dbReference type="InterPro" id="IPR012910">
    <property type="entry name" value="Plug_dom"/>
</dbReference>
<dbReference type="InterPro" id="IPR008969">
    <property type="entry name" value="CarboxyPept-like_regulatory"/>
</dbReference>
<keyword evidence="8" id="KW-0798">TonB box</keyword>
<evidence type="ECO:0000256" key="10">
    <source>
        <dbReference type="ARBA" id="ARBA00023237"/>
    </source>
</evidence>
<dbReference type="Pfam" id="PF13715">
    <property type="entry name" value="CarbopepD_reg_2"/>
    <property type="match status" value="1"/>
</dbReference>
<comment type="caution">
    <text evidence="13">The sequence shown here is derived from an EMBL/GenBank/DDBJ whole genome shotgun (WGS) entry which is preliminary data.</text>
</comment>
<keyword evidence="13" id="KW-0675">Receptor</keyword>
<evidence type="ECO:0000256" key="4">
    <source>
        <dbReference type="ARBA" id="ARBA00022496"/>
    </source>
</evidence>
<reference evidence="13 14" key="1">
    <citation type="submission" date="2020-08" db="EMBL/GenBank/DDBJ databases">
        <title>Genome public.</title>
        <authorList>
            <person name="Liu C."/>
            <person name="Sun Q."/>
        </authorList>
    </citation>
    <scope>NUCLEOTIDE SEQUENCE [LARGE SCALE GENOMIC DNA]</scope>
    <source>
        <strain evidence="13 14">M27</strain>
    </source>
</reference>
<evidence type="ECO:0000256" key="2">
    <source>
        <dbReference type="ARBA" id="ARBA00022448"/>
    </source>
</evidence>
<dbReference type="Gene3D" id="2.40.170.20">
    <property type="entry name" value="TonB-dependent receptor, beta-barrel domain"/>
    <property type="match status" value="1"/>
</dbReference>
<evidence type="ECO:0000256" key="7">
    <source>
        <dbReference type="ARBA" id="ARBA00023065"/>
    </source>
</evidence>
<dbReference type="PANTHER" id="PTHR32552:SF81">
    <property type="entry name" value="TONB-DEPENDENT OUTER MEMBRANE RECEPTOR"/>
    <property type="match status" value="1"/>
</dbReference>
<protein>
    <submittedName>
        <fullName evidence="13">TonB-dependent receptor</fullName>
    </submittedName>
</protein>
<dbReference type="Proteomes" id="UP000600600">
    <property type="component" value="Unassembled WGS sequence"/>
</dbReference>
<dbReference type="SUPFAM" id="SSF56935">
    <property type="entry name" value="Porins"/>
    <property type="match status" value="1"/>
</dbReference>
<organism evidence="13 14">
    <name type="scientific">Bacteroides difficilis</name>
    <dbReference type="NCBI Taxonomy" id="2763021"/>
    <lineage>
        <taxon>Bacteria</taxon>
        <taxon>Pseudomonadati</taxon>
        <taxon>Bacteroidota</taxon>
        <taxon>Bacteroidia</taxon>
        <taxon>Bacteroidales</taxon>
        <taxon>Bacteroidaceae</taxon>
        <taxon>Bacteroides</taxon>
    </lineage>
</organism>
<evidence type="ECO:0000256" key="8">
    <source>
        <dbReference type="ARBA" id="ARBA00023077"/>
    </source>
</evidence>
<dbReference type="RefSeq" id="WP_186968005.1">
    <property type="nucleotide sequence ID" value="NZ_JACOOE010000008.1"/>
</dbReference>
<evidence type="ECO:0000256" key="11">
    <source>
        <dbReference type="PROSITE-ProRule" id="PRU01360"/>
    </source>
</evidence>
<evidence type="ECO:0000256" key="5">
    <source>
        <dbReference type="ARBA" id="ARBA00022692"/>
    </source>
</evidence>
<comment type="similarity">
    <text evidence="11">Belongs to the TonB-dependent receptor family.</text>
</comment>
<evidence type="ECO:0000259" key="12">
    <source>
        <dbReference type="Pfam" id="PF07715"/>
    </source>
</evidence>
<keyword evidence="7" id="KW-0406">Ion transport</keyword>
<gene>
    <name evidence="13" type="ORF">H8S67_16195</name>
</gene>
<comment type="subcellular location">
    <subcellularLocation>
        <location evidence="1 11">Cell outer membrane</location>
        <topology evidence="1 11">Multi-pass membrane protein</topology>
    </subcellularLocation>
</comment>
<evidence type="ECO:0000256" key="9">
    <source>
        <dbReference type="ARBA" id="ARBA00023136"/>
    </source>
</evidence>
<dbReference type="InterPro" id="IPR023996">
    <property type="entry name" value="TonB-dep_OMP_SusC/RagA"/>
</dbReference>
<dbReference type="Gene3D" id="2.170.130.10">
    <property type="entry name" value="TonB-dependent receptor, plug domain"/>
    <property type="match status" value="1"/>
</dbReference>
<accession>A0ABR7CEJ5</accession>
<keyword evidence="14" id="KW-1185">Reference proteome</keyword>
<evidence type="ECO:0000256" key="6">
    <source>
        <dbReference type="ARBA" id="ARBA00023004"/>
    </source>
</evidence>
<evidence type="ECO:0000313" key="14">
    <source>
        <dbReference type="Proteomes" id="UP000600600"/>
    </source>
</evidence>
<dbReference type="PANTHER" id="PTHR32552">
    <property type="entry name" value="FERRICHROME IRON RECEPTOR-RELATED"/>
    <property type="match status" value="1"/>
</dbReference>
<evidence type="ECO:0000313" key="13">
    <source>
        <dbReference type="EMBL" id="MBC5606200.1"/>
    </source>
</evidence>
<evidence type="ECO:0000256" key="3">
    <source>
        <dbReference type="ARBA" id="ARBA00022452"/>
    </source>
</evidence>
<evidence type="ECO:0000256" key="1">
    <source>
        <dbReference type="ARBA" id="ARBA00004571"/>
    </source>
</evidence>
<keyword evidence="6" id="KW-0408">Iron</keyword>
<dbReference type="NCBIfam" id="TIGR04057">
    <property type="entry name" value="SusC_RagA_signa"/>
    <property type="match status" value="1"/>
</dbReference>
<keyword evidence="5 11" id="KW-0812">Transmembrane</keyword>
<dbReference type="EMBL" id="JACOOE010000008">
    <property type="protein sequence ID" value="MBC5606200.1"/>
    <property type="molecule type" value="Genomic_DNA"/>
</dbReference>
<dbReference type="PROSITE" id="PS52016">
    <property type="entry name" value="TONB_DEPENDENT_REC_3"/>
    <property type="match status" value="1"/>
</dbReference>
<dbReference type="InterPro" id="IPR039426">
    <property type="entry name" value="TonB-dep_rcpt-like"/>
</dbReference>
<dbReference type="Gene3D" id="2.60.40.1120">
    <property type="entry name" value="Carboxypeptidase-like, regulatory domain"/>
    <property type="match status" value="1"/>
</dbReference>
<dbReference type="NCBIfam" id="TIGR04056">
    <property type="entry name" value="OMP_RagA_SusC"/>
    <property type="match status" value="1"/>
</dbReference>
<keyword evidence="2 11" id="KW-0813">Transport</keyword>
<feature type="domain" description="TonB-dependent receptor plug" evidence="12">
    <location>
        <begin position="144"/>
        <end position="272"/>
    </location>
</feature>
<sequence length="1044" mass="116026">MNRQSFIISLRVQVVVSCLLSSFFFLSENGYASEQVTFIETIETPTDNATATVRGRVVDTNGEPLIGATIREKGGANGTVSDIDGSFFLSVPDSAILQVSFIGYETVEVKVAGRAMLEISLRENTVMLDNVIVTALGLEKDESTLAYSTQKIKGEELNRVKEINMITALAGKAAGVQVNKNSSGMGGSAKITLRGVRSVSGDNQPLYVIDGVPMSNTSPEQAYSAIGGTANAGNRDGGDGISNLNPEDVESISILKGAPAAALYGSLAANGVILITTKKGNSTGKRSIHFSTGLTFEKAFSLPRMQNSYGVSDVIDSWGEKESLEVHDNLNDFFRTGLTSMTSVSVSHGNENLQTYFSYANTTGRGIIEGNKLKKHNINLRETAAMFNKRLKLDGNVNVMKQTVENKPVSGGFYMNPLVGLYRFPRGEDLSYYKEHFEAYNEERNLNVQNWHTFTEDFEQNPYWIVNRIQSKETRTRVILALSATFKVSGWLTIQARGNMDYWADKLRQKFYASTATALCGVNGRYLEMDYQETQMYGDVMAMFKKTWGDFTLDAAIGGSINDKVVNSTRYDSKNASLKYANVFNIANIVMNSSASIDQKIDAHRQLQSLFGTAQIGYKEKIFLDLTARNDWSSTLSYTKHEKSGFAYPSVGLSILLDKWLKLPEWISFAKLRGAYSKVGNDIPLYITNSTSHVNAGGEVQANDAAPFKEMEPEMTHAMEFGTEWKFFRHRLGINLTYYRTNTYNQFFKLPALAGDEFAYRYVNAGNIQNKGWEITLNATPVLTSDFTWKTSLNFSSNKNKIVKLHDDLKEFVYGPTSFSSSYAMKLVKGGSIGDIYGKAFVRDDKGKIAYGTEGDHKGLPLVEGDGNTVKVGNANPVFLMGWNHTFSYKGFSFYFLLDWRYGGKVLSQTQAEMDLYGVSEITADARDKGYVVLEGERIDNVKGFYKNVVGGRAGVTEYYMYDATNLRLREVSLSYNFPKEWMQKTKVLKNVQLSFVARNLCFLYKEAPFDPDLVLSTGNDNQGIEVFGMPTTRSLGFTLKCEF</sequence>
<keyword evidence="10 11" id="KW-0998">Cell outer membrane</keyword>
<proteinExistence type="inferred from homology"/>
<dbReference type="InterPro" id="IPR036942">
    <property type="entry name" value="Beta-barrel_TonB_sf"/>
</dbReference>
<dbReference type="SUPFAM" id="SSF49464">
    <property type="entry name" value="Carboxypeptidase regulatory domain-like"/>
    <property type="match status" value="1"/>
</dbReference>
<dbReference type="Pfam" id="PF07715">
    <property type="entry name" value="Plug"/>
    <property type="match status" value="1"/>
</dbReference>
<keyword evidence="3 11" id="KW-1134">Transmembrane beta strand</keyword>
<keyword evidence="9 11" id="KW-0472">Membrane</keyword>
<dbReference type="InterPro" id="IPR023997">
    <property type="entry name" value="TonB-dep_OMP_SusC/RagA_CS"/>
</dbReference>
<dbReference type="InterPro" id="IPR037066">
    <property type="entry name" value="Plug_dom_sf"/>
</dbReference>
<keyword evidence="4" id="KW-0410">Iron transport</keyword>